<feature type="chain" id="PRO_5010714544" evidence="5">
    <location>
        <begin position="21"/>
        <end position="359"/>
    </location>
</feature>
<dbReference type="InterPro" id="IPR029058">
    <property type="entry name" value="AB_hydrolase_fold"/>
</dbReference>
<dbReference type="InterPro" id="IPR013818">
    <property type="entry name" value="Lipase"/>
</dbReference>
<dbReference type="OrthoDB" id="6755582at2759"/>
<dbReference type="GO" id="GO:0005615">
    <property type="term" value="C:extracellular space"/>
    <property type="evidence" value="ECO:0007669"/>
    <property type="project" value="TreeGrafter"/>
</dbReference>
<dbReference type="InterPro" id="IPR000734">
    <property type="entry name" value="TAG_lipase"/>
</dbReference>
<comment type="similarity">
    <text evidence="2 4">Belongs to the AB hydrolase superfamily. Lipase family.</text>
</comment>
<dbReference type="PANTHER" id="PTHR11610:SF173">
    <property type="entry name" value="LIPASE DOMAIN-CONTAINING PROTEIN-RELATED"/>
    <property type="match status" value="1"/>
</dbReference>
<dbReference type="KEGG" id="apln:108744384"/>
<feature type="domain" description="Lipase" evidence="6">
    <location>
        <begin position="56"/>
        <end position="353"/>
    </location>
</feature>
<dbReference type="AlphaFoldDB" id="A0A1W4XS53"/>
<evidence type="ECO:0000256" key="5">
    <source>
        <dbReference type="SAM" id="SignalP"/>
    </source>
</evidence>
<evidence type="ECO:0000313" key="7">
    <source>
        <dbReference type="Proteomes" id="UP000192223"/>
    </source>
</evidence>
<dbReference type="GO" id="GO:0017171">
    <property type="term" value="F:serine hydrolase activity"/>
    <property type="evidence" value="ECO:0007669"/>
    <property type="project" value="TreeGrafter"/>
</dbReference>
<dbReference type="Gene3D" id="3.40.50.1820">
    <property type="entry name" value="alpha/beta hydrolase"/>
    <property type="match status" value="1"/>
</dbReference>
<protein>
    <submittedName>
        <fullName evidence="8">Pancreatic lipase-related protein 2-like</fullName>
    </submittedName>
</protein>
<keyword evidence="5" id="KW-0732">Signal</keyword>
<accession>A0A1W4XS53</accession>
<dbReference type="Pfam" id="PF00151">
    <property type="entry name" value="Lipase"/>
    <property type="match status" value="1"/>
</dbReference>
<dbReference type="Proteomes" id="UP000192223">
    <property type="component" value="Unplaced"/>
</dbReference>
<feature type="signal peptide" evidence="5">
    <location>
        <begin position="1"/>
        <end position="20"/>
    </location>
</feature>
<evidence type="ECO:0000256" key="1">
    <source>
        <dbReference type="ARBA" id="ARBA00004613"/>
    </source>
</evidence>
<keyword evidence="3" id="KW-0964">Secreted</keyword>
<gene>
    <name evidence="8" type="primary">LOC108744384</name>
</gene>
<dbReference type="PANTHER" id="PTHR11610">
    <property type="entry name" value="LIPASE"/>
    <property type="match status" value="1"/>
</dbReference>
<evidence type="ECO:0000256" key="2">
    <source>
        <dbReference type="ARBA" id="ARBA00010701"/>
    </source>
</evidence>
<organism evidence="7 8">
    <name type="scientific">Agrilus planipennis</name>
    <name type="common">Emerald ash borer</name>
    <name type="synonym">Agrilus marcopoli</name>
    <dbReference type="NCBI Taxonomy" id="224129"/>
    <lineage>
        <taxon>Eukaryota</taxon>
        <taxon>Metazoa</taxon>
        <taxon>Ecdysozoa</taxon>
        <taxon>Arthropoda</taxon>
        <taxon>Hexapoda</taxon>
        <taxon>Insecta</taxon>
        <taxon>Pterygota</taxon>
        <taxon>Neoptera</taxon>
        <taxon>Endopterygota</taxon>
        <taxon>Coleoptera</taxon>
        <taxon>Polyphaga</taxon>
        <taxon>Elateriformia</taxon>
        <taxon>Buprestoidea</taxon>
        <taxon>Buprestidae</taxon>
        <taxon>Agrilinae</taxon>
        <taxon>Agrilus</taxon>
    </lineage>
</organism>
<dbReference type="STRING" id="224129.A0A1W4XS53"/>
<evidence type="ECO:0000256" key="4">
    <source>
        <dbReference type="RuleBase" id="RU004262"/>
    </source>
</evidence>
<evidence type="ECO:0000256" key="3">
    <source>
        <dbReference type="ARBA" id="ARBA00022525"/>
    </source>
</evidence>
<evidence type="ECO:0000313" key="8">
    <source>
        <dbReference type="RefSeq" id="XP_018335622.1"/>
    </source>
</evidence>
<evidence type="ECO:0000259" key="6">
    <source>
        <dbReference type="Pfam" id="PF00151"/>
    </source>
</evidence>
<dbReference type="GO" id="GO:0016298">
    <property type="term" value="F:lipase activity"/>
    <property type="evidence" value="ECO:0007669"/>
    <property type="project" value="InterPro"/>
</dbReference>
<dbReference type="SUPFAM" id="SSF53474">
    <property type="entry name" value="alpha/beta-Hydrolases"/>
    <property type="match status" value="1"/>
</dbReference>
<reference evidence="8" key="1">
    <citation type="submission" date="2025-08" db="UniProtKB">
        <authorList>
            <consortium name="RefSeq"/>
        </authorList>
    </citation>
    <scope>IDENTIFICATION</scope>
    <source>
        <tissue evidence="8">Entire body</tissue>
    </source>
</reference>
<dbReference type="InParanoid" id="A0A1W4XS53"/>
<dbReference type="PRINTS" id="PR00821">
    <property type="entry name" value="TAGLIPASE"/>
</dbReference>
<dbReference type="GO" id="GO:0016042">
    <property type="term" value="P:lipid catabolic process"/>
    <property type="evidence" value="ECO:0007669"/>
    <property type="project" value="TreeGrafter"/>
</dbReference>
<name>A0A1W4XS53_AGRPL</name>
<dbReference type="GeneID" id="108744384"/>
<comment type="subcellular location">
    <subcellularLocation>
        <location evidence="1">Secreted</location>
    </subcellularLocation>
</comment>
<keyword evidence="7" id="KW-1185">Reference proteome</keyword>
<dbReference type="RefSeq" id="XP_018335622.1">
    <property type="nucleotide sequence ID" value="XM_018480120.2"/>
</dbReference>
<sequence>MNLFFCLIVVSTVTIENSEADIEVDETILQRIVTDILNILYRAPIFERITCDSVNNSLVNFDLYTSQNKDEPVILRAGEVNNLTLFNPSLETKLLIHGWIGNVTDWMRLAKNEYLRTGDYNIILLDWSAYALNMYSQSVCFLKEIAEKAAHLLIQIRDEANLDFNKTHVIGHSLGGQMAGLIGQNIDKLTGGEKVYRITGLDAAGPLFCYPVLEDNDKRITSDDAYFVDGIHTSEEDYGCDDPYGHVNFYPNCGRTQAGCESTNFTFSNITGSLQNIFDRVSCSHQRAPIYWIESINSDGFVSVFCSTCAEYILETCERDENITTDICIMGEHLSLSTPKGKYYLSTRSTWPYVMNDDE</sequence>
<proteinExistence type="inferred from homology"/>